<keyword evidence="6" id="KW-0479">Metal-binding</keyword>
<organism evidence="9 10">
    <name type="scientific">Pedobacter rhizosphaerae</name>
    <dbReference type="NCBI Taxonomy" id="390241"/>
    <lineage>
        <taxon>Bacteria</taxon>
        <taxon>Pseudomonadati</taxon>
        <taxon>Bacteroidota</taxon>
        <taxon>Sphingobacteriia</taxon>
        <taxon>Sphingobacteriales</taxon>
        <taxon>Sphingobacteriaceae</taxon>
        <taxon>Pedobacter</taxon>
    </lineage>
</organism>
<evidence type="ECO:0000256" key="3">
    <source>
        <dbReference type="ARBA" id="ARBA00022692"/>
    </source>
</evidence>
<evidence type="ECO:0000313" key="10">
    <source>
        <dbReference type="Proteomes" id="UP000199572"/>
    </source>
</evidence>
<dbReference type="Gene3D" id="1.20.210.10">
    <property type="entry name" value="Cytochrome c oxidase-like, subunit I domain"/>
    <property type="match status" value="1"/>
</dbReference>
<dbReference type="PANTHER" id="PTHR10422">
    <property type="entry name" value="CYTOCHROME C OXIDASE SUBUNIT 1"/>
    <property type="match status" value="1"/>
</dbReference>
<evidence type="ECO:0000256" key="2">
    <source>
        <dbReference type="ARBA" id="ARBA00022660"/>
    </source>
</evidence>
<feature type="transmembrane region" description="Helical" evidence="7">
    <location>
        <begin position="133"/>
        <end position="155"/>
    </location>
</feature>
<evidence type="ECO:0000256" key="1">
    <source>
        <dbReference type="ARBA" id="ARBA00004141"/>
    </source>
</evidence>
<keyword evidence="6" id="KW-0349">Heme</keyword>
<sequence length="626" mass="70282">MSTIALHDEHNHDHADHGHHKETLISKYIFSMDHKMIAKQFLVTGIIMAVIAMILSILFRIQLAWPDKDFPFLETFLGKWAEGGRIKPDFYLALVTIHGTIMVFFVLTAGLSGTFSNLLIPLQIGARDMASPFLNMLSYWFFFLACVVMMSSFFIQTGPASGGWTVYPPLSALPKAMPGSGLGMTLWLVSMVLFVASSLMGGINYVSTILNMRTKGMDLWKMPLTIWAFFLTAILGILSFPVLVAGVVLLIFDRSVGTSFYLSDIVLGGNILPNEGGSPILWQHLFWFLGHPEVYIVIMPALGISSEVISVNSRKPIFGYHAMVYSLIGITVLSFIVWGHHMFVTGMNPLLGGVFMITTLIIAVPSAVKTFNYLATLWRGNIRFTPAMLFAIGLVSFFISGGLTGIFLGNASLDINLHDTYFVVAHFHLVMGSAAIFGMLAGVYHWYPKMFGRMMNAKLGYLHFWLTFIAAYLVFFPLHFLGLDGVPRRYYAFTEFEFMKKWLTVNVFVTWAAIMAALAQVAFLFNFFYSIYKGKKAPQNPWESNTLEWTAPVEHIHGNWPGEIPTVHRWPYDYSKPGHDVDFIPQTVPFSQTMSSNLPHDFEGNAEAEKIQQEWELANPVQENKG</sequence>
<dbReference type="GO" id="GO:0020037">
    <property type="term" value="F:heme binding"/>
    <property type="evidence" value="ECO:0007669"/>
    <property type="project" value="InterPro"/>
</dbReference>
<dbReference type="InterPro" id="IPR000883">
    <property type="entry name" value="Cyt_C_Oxase_1"/>
</dbReference>
<feature type="transmembrane region" description="Helical" evidence="7">
    <location>
        <begin position="421"/>
        <end position="447"/>
    </location>
</feature>
<feature type="transmembrane region" description="Helical" evidence="7">
    <location>
        <begin position="387"/>
        <end position="409"/>
    </location>
</feature>
<evidence type="ECO:0000256" key="5">
    <source>
        <dbReference type="ARBA" id="ARBA00023136"/>
    </source>
</evidence>
<dbReference type="GO" id="GO:0009060">
    <property type="term" value="P:aerobic respiration"/>
    <property type="evidence" value="ECO:0007669"/>
    <property type="project" value="InterPro"/>
</dbReference>
<dbReference type="PRINTS" id="PR01165">
    <property type="entry name" value="CYCOXIDASEI"/>
</dbReference>
<comment type="similarity">
    <text evidence="6">Belongs to the heme-copper respiratory oxidase family.</text>
</comment>
<keyword evidence="3 6" id="KW-0812">Transmembrane</keyword>
<evidence type="ECO:0000313" key="9">
    <source>
        <dbReference type="EMBL" id="SER09236.1"/>
    </source>
</evidence>
<proteinExistence type="inferred from homology"/>
<evidence type="ECO:0000256" key="4">
    <source>
        <dbReference type="ARBA" id="ARBA00022989"/>
    </source>
</evidence>
<dbReference type="STRING" id="390241.SAMN04488023_10493"/>
<gene>
    <name evidence="9" type="ORF">SAMN04488023_10493</name>
</gene>
<keyword evidence="6" id="KW-0408">Iron</keyword>
<dbReference type="InterPro" id="IPR036927">
    <property type="entry name" value="Cyt_c_oxase-like_su1_sf"/>
</dbReference>
<comment type="subcellular location">
    <subcellularLocation>
        <location evidence="1">Membrane</location>
        <topology evidence="1">Multi-pass membrane protein</topology>
    </subcellularLocation>
</comment>
<keyword evidence="6" id="KW-0813">Transport</keyword>
<feature type="domain" description="Cytochrome oxidase subunit I profile" evidence="8">
    <location>
        <begin position="24"/>
        <end position="568"/>
    </location>
</feature>
<evidence type="ECO:0000256" key="7">
    <source>
        <dbReference type="SAM" id="Phobius"/>
    </source>
</evidence>
<feature type="transmembrane region" description="Helical" evidence="7">
    <location>
        <begin position="459"/>
        <end position="482"/>
    </location>
</feature>
<dbReference type="InterPro" id="IPR023615">
    <property type="entry name" value="Cyt_c_Oxase_su1_BS"/>
</dbReference>
<dbReference type="RefSeq" id="WP_175474467.1">
    <property type="nucleotide sequence ID" value="NZ_FOGG01000004.1"/>
</dbReference>
<dbReference type="EMBL" id="FOGG01000004">
    <property type="protein sequence ID" value="SER09236.1"/>
    <property type="molecule type" value="Genomic_DNA"/>
</dbReference>
<feature type="transmembrane region" description="Helical" evidence="7">
    <location>
        <begin position="317"/>
        <end position="338"/>
    </location>
</feature>
<dbReference type="Proteomes" id="UP000199572">
    <property type="component" value="Unassembled WGS sequence"/>
</dbReference>
<evidence type="ECO:0000256" key="6">
    <source>
        <dbReference type="RuleBase" id="RU000370"/>
    </source>
</evidence>
<feature type="transmembrane region" description="Helical" evidence="7">
    <location>
        <begin position="184"/>
        <end position="206"/>
    </location>
</feature>
<accession>A0A1H9LCR6</accession>
<dbReference type="GO" id="GO:0016020">
    <property type="term" value="C:membrane"/>
    <property type="evidence" value="ECO:0007669"/>
    <property type="project" value="UniProtKB-SubCell"/>
</dbReference>
<keyword evidence="4 7" id="KW-1133">Transmembrane helix</keyword>
<feature type="transmembrane region" description="Helical" evidence="7">
    <location>
        <begin position="350"/>
        <end position="375"/>
    </location>
</feature>
<feature type="transmembrane region" description="Helical" evidence="7">
    <location>
        <begin position="502"/>
        <end position="529"/>
    </location>
</feature>
<dbReference type="AlphaFoldDB" id="A0A1H9LCR6"/>
<protein>
    <submittedName>
        <fullName evidence="9">Cytochrome c oxidase subunit 1</fullName>
    </submittedName>
</protein>
<dbReference type="GO" id="GO:0015990">
    <property type="term" value="P:electron transport coupled proton transport"/>
    <property type="evidence" value="ECO:0007669"/>
    <property type="project" value="TreeGrafter"/>
</dbReference>
<keyword evidence="10" id="KW-1185">Reference proteome</keyword>
<evidence type="ECO:0000259" key="8">
    <source>
        <dbReference type="PROSITE" id="PS50855"/>
    </source>
</evidence>
<dbReference type="SUPFAM" id="SSF81442">
    <property type="entry name" value="Cytochrome c oxidase subunit I-like"/>
    <property type="match status" value="1"/>
</dbReference>
<keyword evidence="5 7" id="KW-0472">Membrane</keyword>
<dbReference type="PANTHER" id="PTHR10422:SF18">
    <property type="entry name" value="CYTOCHROME C OXIDASE SUBUNIT 1"/>
    <property type="match status" value="1"/>
</dbReference>
<dbReference type="GO" id="GO:0004129">
    <property type="term" value="F:cytochrome-c oxidase activity"/>
    <property type="evidence" value="ECO:0007669"/>
    <property type="project" value="InterPro"/>
</dbReference>
<feature type="transmembrane region" description="Helical" evidence="7">
    <location>
        <begin position="285"/>
        <end position="305"/>
    </location>
</feature>
<feature type="transmembrane region" description="Helical" evidence="7">
    <location>
        <begin position="90"/>
        <end position="112"/>
    </location>
</feature>
<feature type="transmembrane region" description="Helical" evidence="7">
    <location>
        <begin position="41"/>
        <end position="63"/>
    </location>
</feature>
<feature type="transmembrane region" description="Helical" evidence="7">
    <location>
        <begin position="226"/>
        <end position="252"/>
    </location>
</feature>
<dbReference type="PROSITE" id="PS00077">
    <property type="entry name" value="COX1_CUB"/>
    <property type="match status" value="1"/>
</dbReference>
<dbReference type="InterPro" id="IPR023616">
    <property type="entry name" value="Cyt_c_oxase-like_su1_dom"/>
</dbReference>
<keyword evidence="6" id="KW-0249">Electron transport</keyword>
<name>A0A1H9LCR6_9SPHI</name>
<dbReference type="PROSITE" id="PS50855">
    <property type="entry name" value="COX1"/>
    <property type="match status" value="1"/>
</dbReference>
<reference evidence="9 10" key="1">
    <citation type="submission" date="2016-10" db="EMBL/GenBank/DDBJ databases">
        <authorList>
            <person name="de Groot N.N."/>
        </authorList>
    </citation>
    <scope>NUCLEOTIDE SEQUENCE [LARGE SCALE GENOMIC DNA]</scope>
    <source>
        <strain evidence="9 10">DSM 18610</strain>
    </source>
</reference>
<dbReference type="Pfam" id="PF00115">
    <property type="entry name" value="COX1"/>
    <property type="match status" value="1"/>
</dbReference>
<keyword evidence="2 6" id="KW-0679">Respiratory chain</keyword>
<dbReference type="GO" id="GO:0022904">
    <property type="term" value="P:respiratory electron transport chain"/>
    <property type="evidence" value="ECO:0007669"/>
    <property type="project" value="TreeGrafter"/>
</dbReference>